<keyword evidence="1" id="KW-0472">Membrane</keyword>
<dbReference type="EMBL" id="FTOC01000004">
    <property type="protein sequence ID" value="SIS44855.1"/>
    <property type="molecule type" value="Genomic_DNA"/>
</dbReference>
<dbReference type="AlphaFoldDB" id="A0A1N7J667"/>
<feature type="transmembrane region" description="Helical" evidence="1">
    <location>
        <begin position="38"/>
        <end position="59"/>
    </location>
</feature>
<accession>A0A1N7J667</accession>
<evidence type="ECO:0000313" key="3">
    <source>
        <dbReference type="Proteomes" id="UP000187608"/>
    </source>
</evidence>
<evidence type="ECO:0000256" key="1">
    <source>
        <dbReference type="SAM" id="Phobius"/>
    </source>
</evidence>
<proteinExistence type="predicted"/>
<keyword evidence="1" id="KW-0812">Transmembrane</keyword>
<gene>
    <name evidence="2" type="ORF">SAMN05421687_1046</name>
</gene>
<sequence>MNNEERILEELKETNRLLKEQKEEVSPFQPVMDMIKHLFIGALIVGPILAIIIVLFQLIGHWI</sequence>
<dbReference type="Proteomes" id="UP000187608">
    <property type="component" value="Unassembled WGS sequence"/>
</dbReference>
<dbReference type="RefSeq" id="WP_076558109.1">
    <property type="nucleotide sequence ID" value="NZ_FTOC01000004.1"/>
</dbReference>
<dbReference type="OrthoDB" id="9965775at2"/>
<organism evidence="2 3">
    <name type="scientific">Salimicrobium flavidum</name>
    <dbReference type="NCBI Taxonomy" id="570947"/>
    <lineage>
        <taxon>Bacteria</taxon>
        <taxon>Bacillati</taxon>
        <taxon>Bacillota</taxon>
        <taxon>Bacilli</taxon>
        <taxon>Bacillales</taxon>
        <taxon>Bacillaceae</taxon>
        <taxon>Salimicrobium</taxon>
    </lineage>
</organism>
<evidence type="ECO:0000313" key="2">
    <source>
        <dbReference type="EMBL" id="SIS44855.1"/>
    </source>
</evidence>
<protein>
    <submittedName>
        <fullName evidence="2">Uncharacterized protein</fullName>
    </submittedName>
</protein>
<keyword evidence="1" id="KW-1133">Transmembrane helix</keyword>
<reference evidence="3" key="1">
    <citation type="submission" date="2017-01" db="EMBL/GenBank/DDBJ databases">
        <authorList>
            <person name="Varghese N."/>
            <person name="Submissions S."/>
        </authorList>
    </citation>
    <scope>NUCLEOTIDE SEQUENCE [LARGE SCALE GENOMIC DNA]</scope>
    <source>
        <strain evidence="3">DSM 23127</strain>
    </source>
</reference>
<dbReference type="STRING" id="570947.SAMN05421687_1046"/>
<keyword evidence="3" id="KW-1185">Reference proteome</keyword>
<name>A0A1N7J667_9BACI</name>